<dbReference type="CDD" id="cd18809">
    <property type="entry name" value="SF1_C_RecD"/>
    <property type="match status" value="1"/>
</dbReference>
<evidence type="ECO:0000256" key="1">
    <source>
        <dbReference type="ARBA" id="ARBA00022741"/>
    </source>
</evidence>
<evidence type="ECO:0000256" key="2">
    <source>
        <dbReference type="ARBA" id="ARBA00022840"/>
    </source>
</evidence>
<keyword evidence="4" id="KW-0614">Plasmid</keyword>
<dbReference type="PANTHER" id="PTHR43788:SF6">
    <property type="entry name" value="DNA HELICASE B"/>
    <property type="match status" value="1"/>
</dbReference>
<proteinExistence type="predicted"/>
<dbReference type="Proteomes" id="UP000006178">
    <property type="component" value="Plasmid pMU3262"/>
</dbReference>
<dbReference type="Gene3D" id="3.40.50.300">
    <property type="entry name" value="P-loop containing nucleotide triphosphate hydrolases"/>
    <property type="match status" value="2"/>
</dbReference>
<dbReference type="PATRIC" id="fig|1094508.3.peg.2761"/>
<keyword evidence="1" id="KW-0547">Nucleotide-binding</keyword>
<keyword evidence="2" id="KW-0067">ATP-binding</keyword>
<keyword evidence="5" id="KW-1185">Reference proteome</keyword>
<dbReference type="RefSeq" id="WP_014759545.1">
    <property type="nucleotide sequence ID" value="NC_017998.1"/>
</dbReference>
<dbReference type="InterPro" id="IPR027785">
    <property type="entry name" value="UvrD-like_helicase_C"/>
</dbReference>
<dbReference type="SUPFAM" id="SSF52540">
    <property type="entry name" value="P-loop containing nucleoside triphosphate hydrolases"/>
    <property type="match status" value="1"/>
</dbReference>
<dbReference type="GO" id="GO:0005524">
    <property type="term" value="F:ATP binding"/>
    <property type="evidence" value="ECO:0007669"/>
    <property type="project" value="UniProtKB-KW"/>
</dbReference>
<dbReference type="Gene3D" id="2.30.30.940">
    <property type="match status" value="1"/>
</dbReference>
<dbReference type="Pfam" id="PF13538">
    <property type="entry name" value="UvrD_C_2"/>
    <property type="match status" value="1"/>
</dbReference>
<accession>I3WBS3</accession>
<dbReference type="EMBL" id="CP003185">
    <property type="protein sequence ID" value="AFK94274.1"/>
    <property type="molecule type" value="Genomic_DNA"/>
</dbReference>
<dbReference type="GO" id="GO:0003678">
    <property type="term" value="F:DNA helicase activity"/>
    <property type="evidence" value="ECO:0007669"/>
    <property type="project" value="UniProtKB-ARBA"/>
</dbReference>
<reference evidence="4 5" key="1">
    <citation type="journal article" date="2014" name="Appl. Environ. Microbiol.">
        <title>Profile of Secreted Hydrolases, Associated Proteins, and SlpA in Thermoanaerobacterium saccharolyticum during the Degradation of Hemicellulose.</title>
        <authorList>
            <person name="Currie D.H."/>
            <person name="Guss A.M."/>
            <person name="Herring C.D."/>
            <person name="Giannone R.J."/>
            <person name="Johnson C.M."/>
            <person name="Lankford P.K."/>
            <person name="Brown S.D."/>
            <person name="Hettich R.L."/>
            <person name="Lynd L.R."/>
        </authorList>
    </citation>
    <scope>NUCLEOTIDE SEQUENCE [LARGE SCALE GENOMIC DNA]</scope>
    <source>
        <strain evidence="5">DSM 8691 / JW/SL-YS485</strain>
    </source>
</reference>
<gene>
    <name evidence="4" type="ordered locus">Tsac_2727</name>
</gene>
<dbReference type="CDD" id="cd17933">
    <property type="entry name" value="DEXSc_RecD-like"/>
    <property type="match status" value="1"/>
</dbReference>
<dbReference type="PANTHER" id="PTHR43788">
    <property type="entry name" value="DNA2/NAM7 HELICASE FAMILY MEMBER"/>
    <property type="match status" value="1"/>
</dbReference>
<dbReference type="SMART" id="SM00382">
    <property type="entry name" value="AAA"/>
    <property type="match status" value="1"/>
</dbReference>
<evidence type="ECO:0000259" key="3">
    <source>
        <dbReference type="SMART" id="SM00382"/>
    </source>
</evidence>
<name>I3WBS3_THESW</name>
<evidence type="ECO:0000313" key="4">
    <source>
        <dbReference type="EMBL" id="AFK94274.1"/>
    </source>
</evidence>
<dbReference type="InterPro" id="IPR003593">
    <property type="entry name" value="AAA+_ATPase"/>
</dbReference>
<dbReference type="AlphaFoldDB" id="I3WBS3"/>
<organism evidence="4 5">
    <name type="scientific">Thermoanaerobacterium saccharolyticum (strain DSM 8691 / JW/SL-YS485)</name>
    <dbReference type="NCBI Taxonomy" id="1094508"/>
    <lineage>
        <taxon>Bacteria</taxon>
        <taxon>Bacillati</taxon>
        <taxon>Bacillota</taxon>
        <taxon>Clostridia</taxon>
        <taxon>Thermoanaerobacterales</taxon>
        <taxon>Thermoanaerobacteraceae</taxon>
        <taxon>Thermoanaerobacterium</taxon>
    </lineage>
</organism>
<feature type="domain" description="AAA+ ATPase" evidence="3">
    <location>
        <begin position="357"/>
        <end position="493"/>
    </location>
</feature>
<dbReference type="BioCyc" id="TSAC1094508:GLMA-2773-MONOMER"/>
<protein>
    <submittedName>
        <fullName evidence="4">AAA ATPase</fullName>
    </submittedName>
</protein>
<sequence length="769" mass="87762">MDINGQIIKLNRNKTQGTLKLTNGQKIKFKINSDSVKPIFLYEYYKFKGNMIEDTLIIDDIYGIANDININDFTELFPSVAHDKINNICNRFNVLHVGNLIDLINDENFITVVNDTIGEEKATIFLSNLQKIKDRQEYIDVWDIIKKTNPTFDINVPIKIVNALKYRASMNNITVSQLIKESPWIIEQLDIFDSITERKKIAENIATHYGLSNDSNKAVISYAIAMTNNYIQQGHSYIPYYTLVSRVSNSLKLDFNKVNDTLKFLPNDNKSGYLIRDNKYKDEIENEYNSDKKIGYSVYLPKIFHMEKYIADIISSILKKKSTINKIELQKNLKLYRSENKLIFSKEQEEAIFSISDNKITVITGGAGTGKTTVIKAIIDLVNKMGYTPVVLAPTGIASQRVAPNVGSTIHKYARIFDTYDPVFDEIEENKENNSGKVIIVDEMSMITVPVFAKLLSVTLDADSFIFVGDPNQLPPIGAGGVFEALIELGNKNINNINTVVLNQSFRSKNSIVKNAQNILEDKPIYEDDNLNIIEAKSWNKIADEVVNLIRKLLDNGVQYSDIMVLSSKRGEGKNGVSLLNERIRKEIFNNKGKYAVGDIVITTRNDYDNKSSYFRSKELKKYINSIRHEERPTIFNGTVGVIKDISDNEVIIEYNTPMPVEAKYNMEELDWYIEYGFAITVHKAQGGQAKYIIFASDEPRNISREMLYTAITRCKNGKVFLIGGENEDWKIKKEHSFVLSKLKYRILDNIHQQEKESKINSKIVLINQ</sequence>
<geneLocation type="plasmid" evidence="4 5">
    <name>pMU3262</name>
</geneLocation>
<dbReference type="KEGG" id="tsh:Tsac_2727"/>
<dbReference type="InterPro" id="IPR050534">
    <property type="entry name" value="Coronavir_polyprotein_1ab"/>
</dbReference>
<dbReference type="InterPro" id="IPR027417">
    <property type="entry name" value="P-loop_NTPase"/>
</dbReference>
<dbReference type="Pfam" id="PF13604">
    <property type="entry name" value="AAA_30"/>
    <property type="match status" value="1"/>
</dbReference>
<evidence type="ECO:0000313" key="5">
    <source>
        <dbReference type="Proteomes" id="UP000006178"/>
    </source>
</evidence>